<protein>
    <submittedName>
        <fullName evidence="2">Uncharacterized protein</fullName>
    </submittedName>
</protein>
<keyword evidence="1" id="KW-0812">Transmembrane</keyword>
<reference evidence="2 3" key="1">
    <citation type="submission" date="2017-12" db="EMBL/GenBank/DDBJ databases">
        <title>Streptomyces populusis sp. nov., a novel endophytic actinobacterium isolated from stems of Populus adenopoda Maxim.</title>
        <authorList>
            <person name="Wang Z."/>
        </authorList>
    </citation>
    <scope>NUCLEOTIDE SEQUENCE [LARGE SCALE GENOMIC DNA]</scope>
    <source>
        <strain evidence="2 3">A249</strain>
    </source>
</reference>
<evidence type="ECO:0000256" key="1">
    <source>
        <dbReference type="SAM" id="Phobius"/>
    </source>
</evidence>
<keyword evidence="3" id="KW-1185">Reference proteome</keyword>
<sequence length="132" mass="14884">MPRTPDPGALEPAREEEPWLNSREVAELWPVREEWLPGAAGRAEVRVRRFGGESRGTYGAAPTYYHYHPGDARRAATAITEGRVDIPSVWRTDTPDGRRAEYWGRFRFRLTCAVALVWLLLCLGLAIYAVAS</sequence>
<proteinExistence type="predicted"/>
<dbReference type="RefSeq" id="WP_103551636.1">
    <property type="nucleotide sequence ID" value="NZ_JBHJSK010000008.1"/>
</dbReference>
<evidence type="ECO:0000313" key="2">
    <source>
        <dbReference type="EMBL" id="PKT70464.1"/>
    </source>
</evidence>
<organism evidence="2 3">
    <name type="scientific">Streptomyces populi</name>
    <dbReference type="NCBI Taxonomy" id="2058924"/>
    <lineage>
        <taxon>Bacteria</taxon>
        <taxon>Bacillati</taxon>
        <taxon>Actinomycetota</taxon>
        <taxon>Actinomycetes</taxon>
        <taxon>Kitasatosporales</taxon>
        <taxon>Streptomycetaceae</taxon>
        <taxon>Streptomyces</taxon>
    </lineage>
</organism>
<feature type="transmembrane region" description="Helical" evidence="1">
    <location>
        <begin position="108"/>
        <end position="131"/>
    </location>
</feature>
<name>A0A2I0SKP3_9ACTN</name>
<accession>A0A2I0SKP3</accession>
<dbReference type="Proteomes" id="UP000236178">
    <property type="component" value="Unassembled WGS sequence"/>
</dbReference>
<dbReference type="AlphaFoldDB" id="A0A2I0SKP3"/>
<dbReference type="EMBL" id="PJOS01000050">
    <property type="protein sequence ID" value="PKT70464.1"/>
    <property type="molecule type" value="Genomic_DNA"/>
</dbReference>
<evidence type="ECO:0000313" key="3">
    <source>
        <dbReference type="Proteomes" id="UP000236178"/>
    </source>
</evidence>
<comment type="caution">
    <text evidence="2">The sequence shown here is derived from an EMBL/GenBank/DDBJ whole genome shotgun (WGS) entry which is preliminary data.</text>
</comment>
<keyword evidence="1" id="KW-1133">Transmembrane helix</keyword>
<gene>
    <name evidence="2" type="ORF">CW362_24210</name>
</gene>
<dbReference type="OrthoDB" id="4227091at2"/>
<keyword evidence="1" id="KW-0472">Membrane</keyword>